<dbReference type="OrthoDB" id="10607502at2759"/>
<feature type="compositionally biased region" description="Polar residues" evidence="1">
    <location>
        <begin position="454"/>
        <end position="464"/>
    </location>
</feature>
<feature type="region of interest" description="Disordered" evidence="1">
    <location>
        <begin position="419"/>
        <end position="471"/>
    </location>
</feature>
<dbReference type="InParanoid" id="B0DX98"/>
<evidence type="ECO:0000313" key="3">
    <source>
        <dbReference type="Proteomes" id="UP000001194"/>
    </source>
</evidence>
<gene>
    <name evidence="2" type="ORF">LACBIDRAFT_333847</name>
</gene>
<protein>
    <submittedName>
        <fullName evidence="2">Predicted protein</fullName>
    </submittedName>
</protein>
<dbReference type="EMBL" id="DS547146">
    <property type="protein sequence ID" value="EDR00756.1"/>
    <property type="molecule type" value="Genomic_DNA"/>
</dbReference>
<feature type="compositionally biased region" description="Gly residues" evidence="1">
    <location>
        <begin position="419"/>
        <end position="430"/>
    </location>
</feature>
<dbReference type="HOGENOM" id="CLU_580126_0_0_1"/>
<accession>B0DX98</accession>
<sequence>MSDSGQEHVNTFDRCVPDGLPSSELFNDQEQIQRWKEQMIMKQENMFGDPCSGYKGLSIGSTAVFKQELPVLLPSNDSEYSQWRAVYNDLCDCHNAYNRATHEVCILLWGCSQAAEVSLLLRGIFPISPTTILNAGWKILLSSCWQAQLVTKAFSAISSSPFCPVVLASGSLADPEREDDKLRVYLNMILQFPLIQRLEALVQRLRHHFTHAVDNAQAFKALRRDNFGLSRVKILNDLQDAGAGIHEPQYDFYAERRCEYFGSRIVQHGVVIMLQSYDTVDIEEAMSLYNDQLLPITCLMESELQFQLGKNGTGYRFMPEGAENGLLKGEHEVFPIRINQLTDIRMNAMSDTLYFSIQVRMLMPLRVEVLGAFKTKIPLLSFVKPMPCLPELEGSSEGQSSLGSEAGFSVGGECGSSVGGECGSSVGGSSLGSEPNAPFVESDSLDDSGPFVEEQSSPIDSSRGASHFRPH</sequence>
<organism evidence="3">
    <name type="scientific">Laccaria bicolor (strain S238N-H82 / ATCC MYA-4686)</name>
    <name type="common">Bicoloured deceiver</name>
    <name type="synonym">Laccaria laccata var. bicolor</name>
    <dbReference type="NCBI Taxonomy" id="486041"/>
    <lineage>
        <taxon>Eukaryota</taxon>
        <taxon>Fungi</taxon>
        <taxon>Dikarya</taxon>
        <taxon>Basidiomycota</taxon>
        <taxon>Agaricomycotina</taxon>
        <taxon>Agaricomycetes</taxon>
        <taxon>Agaricomycetidae</taxon>
        <taxon>Agaricales</taxon>
        <taxon>Agaricineae</taxon>
        <taxon>Hydnangiaceae</taxon>
        <taxon>Laccaria</taxon>
    </lineage>
</organism>
<dbReference type="KEGG" id="lbc:LACBIDRAFT_333847"/>
<proteinExistence type="predicted"/>
<dbReference type="GeneID" id="6084207"/>
<dbReference type="AlphaFoldDB" id="B0DX98"/>
<evidence type="ECO:0000256" key="1">
    <source>
        <dbReference type="SAM" id="MobiDB-lite"/>
    </source>
</evidence>
<dbReference type="Proteomes" id="UP000001194">
    <property type="component" value="Unassembled WGS sequence"/>
</dbReference>
<name>B0DX98_LACBS</name>
<dbReference type="RefSeq" id="XP_001888548.1">
    <property type="nucleotide sequence ID" value="XM_001888513.1"/>
</dbReference>
<keyword evidence="3" id="KW-1185">Reference proteome</keyword>
<reference evidence="2 3" key="1">
    <citation type="journal article" date="2008" name="Nature">
        <title>The genome of Laccaria bicolor provides insights into mycorrhizal symbiosis.</title>
        <authorList>
            <person name="Martin F."/>
            <person name="Aerts A."/>
            <person name="Ahren D."/>
            <person name="Brun A."/>
            <person name="Danchin E.G.J."/>
            <person name="Duchaussoy F."/>
            <person name="Gibon J."/>
            <person name="Kohler A."/>
            <person name="Lindquist E."/>
            <person name="Pereda V."/>
            <person name="Salamov A."/>
            <person name="Shapiro H.J."/>
            <person name="Wuyts J."/>
            <person name="Blaudez D."/>
            <person name="Buee M."/>
            <person name="Brokstein P."/>
            <person name="Canbaeck B."/>
            <person name="Cohen D."/>
            <person name="Courty P.E."/>
            <person name="Coutinho P.M."/>
            <person name="Delaruelle C."/>
            <person name="Detter J.C."/>
            <person name="Deveau A."/>
            <person name="DiFazio S."/>
            <person name="Duplessis S."/>
            <person name="Fraissinet-Tachet L."/>
            <person name="Lucic E."/>
            <person name="Frey-Klett P."/>
            <person name="Fourrey C."/>
            <person name="Feussner I."/>
            <person name="Gay G."/>
            <person name="Grimwood J."/>
            <person name="Hoegger P.J."/>
            <person name="Jain P."/>
            <person name="Kilaru S."/>
            <person name="Labbe J."/>
            <person name="Lin Y.C."/>
            <person name="Legue V."/>
            <person name="Le Tacon F."/>
            <person name="Marmeisse R."/>
            <person name="Melayah D."/>
            <person name="Montanini B."/>
            <person name="Muratet M."/>
            <person name="Nehls U."/>
            <person name="Niculita-Hirzel H."/>
            <person name="Oudot-Le Secq M.P."/>
            <person name="Peter M."/>
            <person name="Quesneville H."/>
            <person name="Rajashekar B."/>
            <person name="Reich M."/>
            <person name="Rouhier N."/>
            <person name="Schmutz J."/>
            <person name="Yin T."/>
            <person name="Chalot M."/>
            <person name="Henrissat B."/>
            <person name="Kuees U."/>
            <person name="Lucas S."/>
            <person name="Van de Peer Y."/>
            <person name="Podila G.K."/>
            <person name="Polle A."/>
            <person name="Pukkila P.J."/>
            <person name="Richardson P.M."/>
            <person name="Rouze P."/>
            <person name="Sanders I.R."/>
            <person name="Stajich J.E."/>
            <person name="Tunlid A."/>
            <person name="Tuskan G."/>
            <person name="Grigoriev I.V."/>
        </authorList>
    </citation>
    <scope>NUCLEOTIDE SEQUENCE [LARGE SCALE GENOMIC DNA]</scope>
    <source>
        <strain evidence="3">S238N-H82 / ATCC MYA-4686</strain>
    </source>
</reference>
<evidence type="ECO:0000313" key="2">
    <source>
        <dbReference type="EMBL" id="EDR00756.1"/>
    </source>
</evidence>